<dbReference type="PANTHER" id="PTHR19860:SF40">
    <property type="entry name" value="WD40 REPEAT-CONTAINING PROTEIN"/>
    <property type="match status" value="1"/>
</dbReference>
<dbReference type="PANTHER" id="PTHR19860">
    <property type="entry name" value="DDB1- AND CUL4-ASSOCIATED FACTOR 12-RELATED"/>
    <property type="match status" value="1"/>
</dbReference>
<accession>A0A830HRT7</accession>
<evidence type="ECO:0000256" key="3">
    <source>
        <dbReference type="SAM" id="MobiDB-lite"/>
    </source>
</evidence>
<feature type="compositionally biased region" description="Acidic residues" evidence="3">
    <location>
        <begin position="16"/>
        <end position="34"/>
    </location>
</feature>
<dbReference type="InterPro" id="IPR027417">
    <property type="entry name" value="P-loop_NTPase"/>
</dbReference>
<dbReference type="EMBL" id="BNJQ01000020">
    <property type="protein sequence ID" value="GHP08470.1"/>
    <property type="molecule type" value="Genomic_DNA"/>
</dbReference>
<feature type="repeat" description="TPR" evidence="2">
    <location>
        <begin position="707"/>
        <end position="740"/>
    </location>
</feature>
<dbReference type="SMART" id="SM00028">
    <property type="entry name" value="TPR"/>
    <property type="match status" value="1"/>
</dbReference>
<gene>
    <name evidence="5" type="ORF">PPROV_000720800</name>
</gene>
<organism evidence="5 6">
    <name type="scientific">Pycnococcus provasolii</name>
    <dbReference type="NCBI Taxonomy" id="41880"/>
    <lineage>
        <taxon>Eukaryota</taxon>
        <taxon>Viridiplantae</taxon>
        <taxon>Chlorophyta</taxon>
        <taxon>Pseudoscourfieldiophyceae</taxon>
        <taxon>Pseudoscourfieldiales</taxon>
        <taxon>Pycnococcaceae</taxon>
        <taxon>Pycnococcus</taxon>
    </lineage>
</organism>
<feature type="domain" description="Orc1-like AAA ATPase" evidence="4">
    <location>
        <begin position="111"/>
        <end position="291"/>
    </location>
</feature>
<dbReference type="PROSITE" id="PS50005">
    <property type="entry name" value="TPR"/>
    <property type="match status" value="1"/>
</dbReference>
<comment type="caution">
    <text evidence="5">The sequence shown here is derived from an EMBL/GenBank/DDBJ whole genome shotgun (WGS) entry which is preliminary data.</text>
</comment>
<dbReference type="SUPFAM" id="SSF52540">
    <property type="entry name" value="P-loop containing nucleoside triphosphate hydrolases"/>
    <property type="match status" value="1"/>
</dbReference>
<dbReference type="InterPro" id="IPR011990">
    <property type="entry name" value="TPR-like_helical_dom_sf"/>
</dbReference>
<reference evidence="5" key="1">
    <citation type="submission" date="2020-10" db="EMBL/GenBank/DDBJ databases">
        <title>Unveiling of a novel bifunctional photoreceptor, Dualchrome1, isolated from a cosmopolitan green alga.</title>
        <authorList>
            <person name="Suzuki S."/>
            <person name="Kawachi M."/>
        </authorList>
    </citation>
    <scope>NUCLEOTIDE SEQUENCE</scope>
    <source>
        <strain evidence="5">NIES 2893</strain>
    </source>
</reference>
<dbReference type="SUPFAM" id="SSF48452">
    <property type="entry name" value="TPR-like"/>
    <property type="match status" value="1"/>
</dbReference>
<dbReference type="AlphaFoldDB" id="A0A830HRT7"/>
<feature type="compositionally biased region" description="Basic and acidic residues" evidence="3">
    <location>
        <begin position="35"/>
        <end position="45"/>
    </location>
</feature>
<feature type="region of interest" description="Disordered" evidence="3">
    <location>
        <begin position="1"/>
        <end position="89"/>
    </location>
</feature>
<proteinExistence type="predicted"/>
<evidence type="ECO:0000256" key="1">
    <source>
        <dbReference type="ARBA" id="ARBA00022737"/>
    </source>
</evidence>
<evidence type="ECO:0000256" key="2">
    <source>
        <dbReference type="PROSITE-ProRule" id="PRU00339"/>
    </source>
</evidence>
<protein>
    <submittedName>
        <fullName evidence="5">Telomerase protein component 1</fullName>
    </submittedName>
</protein>
<keyword evidence="1" id="KW-0677">Repeat</keyword>
<dbReference type="InterPro" id="IPR051191">
    <property type="entry name" value="DCAF12"/>
</dbReference>
<name>A0A830HRT7_9CHLO</name>
<evidence type="ECO:0000313" key="5">
    <source>
        <dbReference type="EMBL" id="GHP08470.1"/>
    </source>
</evidence>
<sequence length="753" mass="81989">MGGGASKGTSAAQGDEAGEEDTYHDEEHYEDDEHGEQHYEDEQRYYDSQNAETAHGAIQPWDGESAAAAEDESGAAPVPPLALPTAPRGWTSGEAEAMAAKRRLARLRAVFIGRRGAVNALKTHALAVTGPNPFVLTGDQGCGKSAAVATFLAEFENEAKKQGSGNATAAARKTLPDMSDLRDQSIVKAIGEGSQVVPGGEGNNPPFVLYHSFSEVAPGGCARLRRVIIRMCQSLKARFGIYHPVPGSVKSATKDDDEVSVAFARFLAHASLFTRIVVVFDDLDRADTSGMPADWLPISLPLAVRVFIVSNGTRWLKSYCERRANNITVHKMEATELEERKGFMLKTLGHVLTRVDAAGASGKRSTEFLRALYPLMEKAEAGRPLYLVTALNEVERRYRRIEEDANEGEVAAEALQGLVEDIVAFPDTTRGLFLEVLGALEHEYGQTLIGDTITLLACARSGLQVSELCELLRENDDQSDIEESYVVRLLDDLEPYLIQGTPMVNTPIDDTIRVFNSSPLFTIAVKRYLPSWQDVRRVHQRLGGFFERSTAERDGGHSWRTALEYFHQLVKGEDFQAMSVHCANPEVLSAYATDTDFREDLKDALDLIASSKADLSQSTSLSGNTSKGDAGKQRVREIIKQAEEAADMKARADAKNVSMLSNGASFMSWYGIPAAAEDLLAKAVERAVESRGVGSDANAERTDRMLGTLLTSLGDVAAKQGRYDEAEETFNQAIALYSKLYGTESNPFVAAAT</sequence>
<keyword evidence="6" id="KW-1185">Reference proteome</keyword>
<evidence type="ECO:0000313" key="6">
    <source>
        <dbReference type="Proteomes" id="UP000660262"/>
    </source>
</evidence>
<dbReference type="Gene3D" id="1.25.40.10">
    <property type="entry name" value="Tetratricopeptide repeat domain"/>
    <property type="match status" value="1"/>
</dbReference>
<dbReference type="InterPro" id="IPR019734">
    <property type="entry name" value="TPR_rpt"/>
</dbReference>
<keyword evidence="2" id="KW-0802">TPR repeat</keyword>
<evidence type="ECO:0000259" key="4">
    <source>
        <dbReference type="Pfam" id="PF13191"/>
    </source>
</evidence>
<dbReference type="Proteomes" id="UP000660262">
    <property type="component" value="Unassembled WGS sequence"/>
</dbReference>
<dbReference type="OrthoDB" id="1658288at2759"/>
<dbReference type="InterPro" id="IPR041664">
    <property type="entry name" value="AAA_16"/>
</dbReference>
<dbReference type="Pfam" id="PF13191">
    <property type="entry name" value="AAA_16"/>
    <property type="match status" value="1"/>
</dbReference>